<feature type="domain" description="SH2" evidence="12">
    <location>
        <begin position="100"/>
        <end position="190"/>
    </location>
</feature>
<keyword evidence="2 11" id="KW-0808">Transferase</keyword>
<dbReference type="PROSITE" id="PS00107">
    <property type="entry name" value="PROTEIN_KINASE_ATP"/>
    <property type="match status" value="1"/>
</dbReference>
<sequence length="463" mass="52579">MGNAGLICFPKTSNVDELGTKLNGANTQKQCLSQENIYVALFNFTSNYEAELSFSCGEQLELLSISDGSWWKVRSLLTNKIGYIPNNYVEKYDYLKKYDWYTGVMGRSSANLALLSNGSAGSFLVRKSTSKPGDYTLSLHNETSLKHYHIKKTKNCTFYILKEEFSNLPSLVEHYKKVSGGLPRTLKDACLQKKLWDIPHNKITLTKKHLGKGNFGIVLEGRLFSSFNVAVKVLKTDNCKMKETKFLIEANNMKELSHKNLIHCYGVCYFDSYVYIVLELALHGALHKFLQTSTGQNLTLHDLVYIATQISSGMTYLGQIRLLHRDIAARNMLVASKMVIKIGDFGLSQYLPLGVNEFYEEGSETRFAIKWAAPETIIEKKFSLKSEVWSFGVVLFEIFTKGLAPYPGMNNHEALEFVSNGGRMDKSNIPEKIYMTMLSCWDVVPAKRPSMEKLKQFLIEYFR</sequence>
<gene>
    <name evidence="16" type="primary">LOC105844617</name>
</gene>
<dbReference type="InterPro" id="IPR000980">
    <property type="entry name" value="SH2"/>
</dbReference>
<keyword evidence="4 11" id="KW-0418">Kinase</keyword>
<dbReference type="GO" id="GO:0016301">
    <property type="term" value="F:kinase activity"/>
    <property type="evidence" value="ECO:0007669"/>
    <property type="project" value="UniProtKB-KW"/>
</dbReference>
<dbReference type="InterPro" id="IPR036028">
    <property type="entry name" value="SH3-like_dom_sf"/>
</dbReference>
<evidence type="ECO:0000256" key="6">
    <source>
        <dbReference type="ARBA" id="ARBA00023137"/>
    </source>
</evidence>
<keyword evidence="1 9" id="KW-0728">SH3 domain</keyword>
<dbReference type="InterPro" id="IPR000719">
    <property type="entry name" value="Prot_kinase_dom"/>
</dbReference>
<keyword evidence="6 11" id="KW-0829">Tyrosine-protein kinase</keyword>
<evidence type="ECO:0000313" key="16">
    <source>
        <dbReference type="RefSeq" id="XP_065670059.1"/>
    </source>
</evidence>
<dbReference type="RefSeq" id="XP_065670059.1">
    <property type="nucleotide sequence ID" value="XM_065813987.1"/>
</dbReference>
<evidence type="ECO:0000256" key="3">
    <source>
        <dbReference type="ARBA" id="ARBA00022741"/>
    </source>
</evidence>
<evidence type="ECO:0000256" key="8">
    <source>
        <dbReference type="PROSITE-ProRule" id="PRU00191"/>
    </source>
</evidence>
<evidence type="ECO:0000256" key="7">
    <source>
        <dbReference type="ARBA" id="ARBA00051245"/>
    </source>
</evidence>
<dbReference type="GeneID" id="105844617"/>
<dbReference type="InterPro" id="IPR020635">
    <property type="entry name" value="Tyr_kinase_cat_dom"/>
</dbReference>
<dbReference type="Gene3D" id="2.30.30.40">
    <property type="entry name" value="SH3 Domains"/>
    <property type="match status" value="1"/>
</dbReference>
<dbReference type="PROSITE" id="PS50002">
    <property type="entry name" value="SH3"/>
    <property type="match status" value="1"/>
</dbReference>
<dbReference type="Pfam" id="PF00017">
    <property type="entry name" value="SH2"/>
    <property type="match status" value="1"/>
</dbReference>
<dbReference type="PANTHER" id="PTHR24418">
    <property type="entry name" value="TYROSINE-PROTEIN KINASE"/>
    <property type="match status" value="1"/>
</dbReference>
<evidence type="ECO:0000259" key="12">
    <source>
        <dbReference type="PROSITE" id="PS50001"/>
    </source>
</evidence>
<dbReference type="Proteomes" id="UP001652625">
    <property type="component" value="Chromosome 12"/>
</dbReference>
<dbReference type="SMART" id="SM00326">
    <property type="entry name" value="SH3"/>
    <property type="match status" value="1"/>
</dbReference>
<organism evidence="15 16">
    <name type="scientific">Hydra vulgaris</name>
    <name type="common">Hydra</name>
    <name type="synonym">Hydra attenuata</name>
    <dbReference type="NCBI Taxonomy" id="6087"/>
    <lineage>
        <taxon>Eukaryota</taxon>
        <taxon>Metazoa</taxon>
        <taxon>Cnidaria</taxon>
        <taxon>Hydrozoa</taxon>
        <taxon>Hydroidolina</taxon>
        <taxon>Anthoathecata</taxon>
        <taxon>Aplanulata</taxon>
        <taxon>Hydridae</taxon>
        <taxon>Hydra</taxon>
    </lineage>
</organism>
<dbReference type="InterPro" id="IPR001452">
    <property type="entry name" value="SH3_domain"/>
</dbReference>
<dbReference type="SUPFAM" id="SSF50044">
    <property type="entry name" value="SH3-domain"/>
    <property type="match status" value="1"/>
</dbReference>
<dbReference type="Pfam" id="PF00018">
    <property type="entry name" value="SH3_1"/>
    <property type="match status" value="1"/>
</dbReference>
<proteinExistence type="inferred from homology"/>
<dbReference type="PRINTS" id="PR00109">
    <property type="entry name" value="TYRKINASE"/>
</dbReference>
<dbReference type="SMART" id="SM00219">
    <property type="entry name" value="TyrKc"/>
    <property type="match status" value="1"/>
</dbReference>
<reference evidence="16" key="1">
    <citation type="submission" date="2025-08" db="UniProtKB">
        <authorList>
            <consortium name="RefSeq"/>
        </authorList>
    </citation>
    <scope>IDENTIFICATION</scope>
</reference>
<dbReference type="PROSITE" id="PS00109">
    <property type="entry name" value="PROTEIN_KINASE_TYR"/>
    <property type="match status" value="1"/>
</dbReference>
<name>A0ABM4D6X1_HYDVU</name>
<keyword evidence="8" id="KW-0727">SH2 domain</keyword>
<evidence type="ECO:0000313" key="15">
    <source>
        <dbReference type="Proteomes" id="UP001652625"/>
    </source>
</evidence>
<dbReference type="CDD" id="cd11845">
    <property type="entry name" value="SH3_Src_like"/>
    <property type="match status" value="1"/>
</dbReference>
<keyword evidence="3 10" id="KW-0547">Nucleotide-binding</keyword>
<evidence type="ECO:0000259" key="14">
    <source>
        <dbReference type="PROSITE" id="PS50011"/>
    </source>
</evidence>
<dbReference type="InterPro" id="IPR036860">
    <property type="entry name" value="SH2_dom_sf"/>
</dbReference>
<dbReference type="Gene3D" id="1.10.510.10">
    <property type="entry name" value="Transferase(Phosphotransferase) domain 1"/>
    <property type="match status" value="1"/>
</dbReference>
<evidence type="ECO:0000259" key="13">
    <source>
        <dbReference type="PROSITE" id="PS50002"/>
    </source>
</evidence>
<dbReference type="PRINTS" id="PR00452">
    <property type="entry name" value="SH3DOMAIN"/>
</dbReference>
<dbReference type="InterPro" id="IPR001245">
    <property type="entry name" value="Ser-Thr/Tyr_kinase_cat_dom"/>
</dbReference>
<dbReference type="SUPFAM" id="SSF56112">
    <property type="entry name" value="Protein kinase-like (PK-like)"/>
    <property type="match status" value="1"/>
</dbReference>
<evidence type="ECO:0000256" key="9">
    <source>
        <dbReference type="PROSITE-ProRule" id="PRU00192"/>
    </source>
</evidence>
<keyword evidence="5 10" id="KW-0067">ATP-binding</keyword>
<dbReference type="InterPro" id="IPR011009">
    <property type="entry name" value="Kinase-like_dom_sf"/>
</dbReference>
<dbReference type="CDD" id="cd00192">
    <property type="entry name" value="PTKc"/>
    <property type="match status" value="1"/>
</dbReference>
<dbReference type="InterPro" id="IPR050198">
    <property type="entry name" value="Non-receptor_tyrosine_kinases"/>
</dbReference>
<evidence type="ECO:0000256" key="11">
    <source>
        <dbReference type="RuleBase" id="RU362096"/>
    </source>
</evidence>
<dbReference type="InterPro" id="IPR017441">
    <property type="entry name" value="Protein_kinase_ATP_BS"/>
</dbReference>
<keyword evidence="15" id="KW-1185">Reference proteome</keyword>
<dbReference type="SUPFAM" id="SSF55550">
    <property type="entry name" value="SH2 domain"/>
    <property type="match status" value="1"/>
</dbReference>
<dbReference type="PRINTS" id="PR00401">
    <property type="entry name" value="SH2DOMAIN"/>
</dbReference>
<dbReference type="SMART" id="SM00252">
    <property type="entry name" value="SH2"/>
    <property type="match status" value="1"/>
</dbReference>
<evidence type="ECO:0000256" key="5">
    <source>
        <dbReference type="ARBA" id="ARBA00022840"/>
    </source>
</evidence>
<comment type="similarity">
    <text evidence="11">Belongs to the protein kinase superfamily. Tyr protein kinase family.</text>
</comment>
<feature type="domain" description="Protein kinase" evidence="14">
    <location>
        <begin position="204"/>
        <end position="462"/>
    </location>
</feature>
<accession>A0ABM4D6X1</accession>
<evidence type="ECO:0000256" key="1">
    <source>
        <dbReference type="ARBA" id="ARBA00022443"/>
    </source>
</evidence>
<evidence type="ECO:0000256" key="4">
    <source>
        <dbReference type="ARBA" id="ARBA00022777"/>
    </source>
</evidence>
<evidence type="ECO:0000256" key="2">
    <source>
        <dbReference type="ARBA" id="ARBA00022679"/>
    </source>
</evidence>
<dbReference type="EC" id="2.7.10.2" evidence="11"/>
<evidence type="ECO:0000256" key="10">
    <source>
        <dbReference type="PROSITE-ProRule" id="PRU10141"/>
    </source>
</evidence>
<feature type="domain" description="SH3" evidence="13">
    <location>
        <begin position="33"/>
        <end position="94"/>
    </location>
</feature>
<dbReference type="Pfam" id="PF07714">
    <property type="entry name" value="PK_Tyr_Ser-Thr"/>
    <property type="match status" value="1"/>
</dbReference>
<dbReference type="InterPro" id="IPR008266">
    <property type="entry name" value="Tyr_kinase_AS"/>
</dbReference>
<protein>
    <recommendedName>
        <fullName evidence="11">Tyrosine-protein kinase</fullName>
        <ecNumber evidence="11">2.7.10.2</ecNumber>
    </recommendedName>
</protein>
<comment type="catalytic activity">
    <reaction evidence="7 11">
        <text>L-tyrosyl-[protein] + ATP = O-phospho-L-tyrosyl-[protein] + ADP + H(+)</text>
        <dbReference type="Rhea" id="RHEA:10596"/>
        <dbReference type="Rhea" id="RHEA-COMP:10136"/>
        <dbReference type="Rhea" id="RHEA-COMP:20101"/>
        <dbReference type="ChEBI" id="CHEBI:15378"/>
        <dbReference type="ChEBI" id="CHEBI:30616"/>
        <dbReference type="ChEBI" id="CHEBI:46858"/>
        <dbReference type="ChEBI" id="CHEBI:61978"/>
        <dbReference type="ChEBI" id="CHEBI:456216"/>
        <dbReference type="EC" id="2.7.10.2"/>
    </reaction>
</comment>
<feature type="binding site" evidence="10">
    <location>
        <position position="232"/>
    </location>
    <ligand>
        <name>ATP</name>
        <dbReference type="ChEBI" id="CHEBI:30616"/>
    </ligand>
</feature>
<dbReference type="PROSITE" id="PS50001">
    <property type="entry name" value="SH2"/>
    <property type="match status" value="1"/>
</dbReference>
<dbReference type="Gene3D" id="3.30.505.10">
    <property type="entry name" value="SH2 domain"/>
    <property type="match status" value="1"/>
</dbReference>
<dbReference type="PROSITE" id="PS50011">
    <property type="entry name" value="PROTEIN_KINASE_DOM"/>
    <property type="match status" value="1"/>
</dbReference>